<evidence type="ECO:0000313" key="10">
    <source>
        <dbReference type="Proteomes" id="UP001139311"/>
    </source>
</evidence>
<dbReference type="EMBL" id="JAJAQI010000008">
    <property type="protein sequence ID" value="MCB4821587.1"/>
    <property type="molecule type" value="Genomic_DNA"/>
</dbReference>
<reference evidence="9" key="1">
    <citation type="submission" date="2021-10" db="EMBL/GenBank/DDBJ databases">
        <title>Roseicella aerolatum sp. nov., isolated from aerosols of e-waste dismantling site.</title>
        <authorList>
            <person name="Qin T."/>
        </authorList>
    </citation>
    <scope>NUCLEOTIDE SEQUENCE</scope>
    <source>
        <strain evidence="9">GB24</strain>
    </source>
</reference>
<evidence type="ECO:0000259" key="8">
    <source>
        <dbReference type="PROSITE" id="PS51201"/>
    </source>
</evidence>
<feature type="transmembrane region" description="Helical" evidence="7">
    <location>
        <begin position="302"/>
        <end position="322"/>
    </location>
</feature>
<dbReference type="Gene3D" id="3.40.50.720">
    <property type="entry name" value="NAD(P)-binding Rossmann-like Domain"/>
    <property type="match status" value="1"/>
</dbReference>
<feature type="transmembrane region" description="Helical" evidence="7">
    <location>
        <begin position="150"/>
        <end position="173"/>
    </location>
</feature>
<feature type="domain" description="RCK N-terminal" evidence="8">
    <location>
        <begin position="416"/>
        <end position="533"/>
    </location>
</feature>
<gene>
    <name evidence="9" type="ORF">LHA35_07565</name>
</gene>
<comment type="subcellular location">
    <subcellularLocation>
        <location evidence="1">Membrane</location>
        <topology evidence="1">Multi-pass membrane protein</topology>
    </subcellularLocation>
</comment>
<evidence type="ECO:0000313" key="9">
    <source>
        <dbReference type="EMBL" id="MCB4821587.1"/>
    </source>
</evidence>
<evidence type="ECO:0000256" key="1">
    <source>
        <dbReference type="ARBA" id="ARBA00004141"/>
    </source>
</evidence>
<dbReference type="PANTHER" id="PTHR42751">
    <property type="entry name" value="SODIUM/HYDROGEN EXCHANGER FAMILY/TRKA DOMAIN PROTEIN"/>
    <property type="match status" value="1"/>
</dbReference>
<evidence type="ECO:0000256" key="6">
    <source>
        <dbReference type="ARBA" id="ARBA00023136"/>
    </source>
</evidence>
<dbReference type="SUPFAM" id="SSF51735">
    <property type="entry name" value="NAD(P)-binding Rossmann-fold domains"/>
    <property type="match status" value="1"/>
</dbReference>
<feature type="transmembrane region" description="Helical" evidence="7">
    <location>
        <begin position="329"/>
        <end position="354"/>
    </location>
</feature>
<keyword evidence="6 7" id="KW-0472">Membrane</keyword>
<dbReference type="GO" id="GO:1902600">
    <property type="term" value="P:proton transmembrane transport"/>
    <property type="evidence" value="ECO:0007669"/>
    <property type="project" value="InterPro"/>
</dbReference>
<feature type="transmembrane region" description="Helical" evidence="7">
    <location>
        <begin position="115"/>
        <end position="138"/>
    </location>
</feature>
<keyword evidence="4 7" id="KW-0812">Transmembrane</keyword>
<dbReference type="PROSITE" id="PS51201">
    <property type="entry name" value="RCK_N"/>
    <property type="match status" value="1"/>
</dbReference>
<feature type="transmembrane region" description="Helical" evidence="7">
    <location>
        <begin position="221"/>
        <end position="237"/>
    </location>
</feature>
<proteinExistence type="inferred from homology"/>
<comment type="caution">
    <text evidence="9">The sequence shown here is derived from an EMBL/GenBank/DDBJ whole genome shotgun (WGS) entry which is preliminary data.</text>
</comment>
<evidence type="ECO:0000256" key="2">
    <source>
        <dbReference type="ARBA" id="ARBA00005551"/>
    </source>
</evidence>
<dbReference type="InterPro" id="IPR038770">
    <property type="entry name" value="Na+/solute_symporter_sf"/>
</dbReference>
<dbReference type="GO" id="GO:0015297">
    <property type="term" value="F:antiporter activity"/>
    <property type="evidence" value="ECO:0007669"/>
    <property type="project" value="InterPro"/>
</dbReference>
<dbReference type="PANTHER" id="PTHR42751:SF1">
    <property type="entry name" value="CATION_PROTON ANTIPORTER YBAL-RELATED"/>
    <property type="match status" value="1"/>
</dbReference>
<dbReference type="InterPro" id="IPR006153">
    <property type="entry name" value="Cation/H_exchanger_TM"/>
</dbReference>
<accession>A0A9X1LAN2</accession>
<feature type="transmembrane region" description="Helical" evidence="7">
    <location>
        <begin position="179"/>
        <end position="201"/>
    </location>
</feature>
<keyword evidence="5 7" id="KW-1133">Transmembrane helix</keyword>
<dbReference type="RefSeq" id="WP_226606508.1">
    <property type="nucleotide sequence ID" value="NZ_JAJAQI010000008.1"/>
</dbReference>
<feature type="transmembrane region" description="Helical" evidence="7">
    <location>
        <begin position="84"/>
        <end position="109"/>
    </location>
</feature>
<name>A0A9X1LAN2_9PROT</name>
<evidence type="ECO:0000256" key="7">
    <source>
        <dbReference type="SAM" id="Phobius"/>
    </source>
</evidence>
<evidence type="ECO:0000256" key="3">
    <source>
        <dbReference type="ARBA" id="ARBA00022448"/>
    </source>
</evidence>
<dbReference type="Gene3D" id="1.20.1530.20">
    <property type="match status" value="1"/>
</dbReference>
<organism evidence="9 10">
    <name type="scientific">Roseicella aerolata</name>
    <dbReference type="NCBI Taxonomy" id="2883479"/>
    <lineage>
        <taxon>Bacteria</taxon>
        <taxon>Pseudomonadati</taxon>
        <taxon>Pseudomonadota</taxon>
        <taxon>Alphaproteobacteria</taxon>
        <taxon>Acetobacterales</taxon>
        <taxon>Roseomonadaceae</taxon>
        <taxon>Roseicella</taxon>
    </lineage>
</organism>
<dbReference type="Proteomes" id="UP001139311">
    <property type="component" value="Unassembled WGS sequence"/>
</dbReference>
<evidence type="ECO:0000256" key="5">
    <source>
        <dbReference type="ARBA" id="ARBA00022989"/>
    </source>
</evidence>
<dbReference type="AlphaFoldDB" id="A0A9X1LAN2"/>
<dbReference type="InterPro" id="IPR003148">
    <property type="entry name" value="RCK_N"/>
</dbReference>
<sequence length="573" mass="58875">MHAAPPMLVTLVLALALALAFGTLARWLRLPPLFGYLVAGVALSPHTPGYVGDAALTTTLAEVGVALLLFGVGLHFRLADLLAVWRIALPGAVIQVGLAMMLGGLLGALGFGLHWGAALVFGLALAIASTAVATRMLAERGHLSGPAGRIALGWLVVQDLLVVLALVMVPAAAGAGMEGLPSALLTAVLELVGFAACVLLIGRRGLPALLSRLARGPSRELFTLGVIVAALGTAYAASELFHVSFALGAFFAGVLLGESDLGHQAAAEAMPLQRVFAALFFVSVGMLLDPAALLAAPLISAGALLTVVIGVGITTFLLLLAFRVPAATAALVGGAFAQIGEFSFLLAKFAIGLGLLPAEASAPLLAAAFGGILLLPLSQRGFAWAARQLEASRGWQSWHAAGQGPRFGPPETDGLSGHAILVGHGRVGRVVAAALMRHGLDLVVIEADRRIAERARSLGVPVIWGDAARPEVLEAARPEAARLVVLALPDAAEARRVLQQIRAVNPDIQAAARAHDDADMAQLLGAGGVALAVMGEREIALGIADFALRRLGVGVEEAQATVDSLRRGRQQIV</sequence>
<dbReference type="GO" id="GO:0016020">
    <property type="term" value="C:membrane"/>
    <property type="evidence" value="ECO:0007669"/>
    <property type="project" value="UniProtKB-SubCell"/>
</dbReference>
<keyword evidence="3" id="KW-0813">Transport</keyword>
<dbReference type="InterPro" id="IPR036291">
    <property type="entry name" value="NAD(P)-bd_dom_sf"/>
</dbReference>
<dbReference type="Pfam" id="PF02254">
    <property type="entry name" value="TrkA_N"/>
    <property type="match status" value="1"/>
</dbReference>
<feature type="transmembrane region" description="Helical" evidence="7">
    <location>
        <begin position="49"/>
        <end position="72"/>
    </location>
</feature>
<dbReference type="GO" id="GO:0006813">
    <property type="term" value="P:potassium ion transport"/>
    <property type="evidence" value="ECO:0007669"/>
    <property type="project" value="InterPro"/>
</dbReference>
<comment type="similarity">
    <text evidence="2">Belongs to the monovalent cation:proton antiporter 2 (CPA2) transporter (TC 2.A.37) family.</text>
</comment>
<dbReference type="Pfam" id="PF00999">
    <property type="entry name" value="Na_H_Exchanger"/>
    <property type="match status" value="1"/>
</dbReference>
<evidence type="ECO:0000256" key="4">
    <source>
        <dbReference type="ARBA" id="ARBA00022692"/>
    </source>
</evidence>
<feature type="transmembrane region" description="Helical" evidence="7">
    <location>
        <begin position="360"/>
        <end position="377"/>
    </location>
</feature>
<keyword evidence="10" id="KW-1185">Reference proteome</keyword>
<protein>
    <submittedName>
        <fullName evidence="9">Cation:proton antiporter</fullName>
    </submittedName>
</protein>